<evidence type="ECO:0000313" key="3">
    <source>
        <dbReference type="EMBL" id="MDN4479919.1"/>
    </source>
</evidence>
<name>A0ABT8GEZ7_9MICO</name>
<dbReference type="InterPro" id="IPR018309">
    <property type="entry name" value="Tscrpt_reg_PadR_C"/>
</dbReference>
<dbReference type="Gene3D" id="1.10.10.10">
    <property type="entry name" value="Winged helix-like DNA-binding domain superfamily/Winged helix DNA-binding domain"/>
    <property type="match status" value="1"/>
</dbReference>
<dbReference type="InterPro" id="IPR036388">
    <property type="entry name" value="WH-like_DNA-bd_sf"/>
</dbReference>
<reference evidence="3" key="1">
    <citation type="submission" date="2023-06" db="EMBL/GenBank/DDBJ databases">
        <title>Egi l300058.</title>
        <authorList>
            <person name="Gao L."/>
            <person name="Fang B.-Z."/>
            <person name="Li W.-J."/>
        </authorList>
    </citation>
    <scope>NUCLEOTIDE SEQUENCE</scope>
    <source>
        <strain evidence="3">EGI L300058</strain>
    </source>
</reference>
<dbReference type="SUPFAM" id="SSF46785">
    <property type="entry name" value="Winged helix' DNA-binding domain"/>
    <property type="match status" value="1"/>
</dbReference>
<feature type="domain" description="Transcription regulator PadR N-terminal" evidence="1">
    <location>
        <begin position="12"/>
        <end position="83"/>
    </location>
</feature>
<protein>
    <submittedName>
        <fullName evidence="3">Helix-turn-helix transcriptional regulator</fullName>
    </submittedName>
</protein>
<comment type="caution">
    <text evidence="3">The sequence shown here is derived from an EMBL/GenBank/DDBJ whole genome shotgun (WGS) entry which is preliminary data.</text>
</comment>
<dbReference type="Pfam" id="PF10400">
    <property type="entry name" value="Vir_act_alpha_C"/>
    <property type="match status" value="1"/>
</dbReference>
<dbReference type="InterPro" id="IPR005149">
    <property type="entry name" value="Tscrpt_reg_PadR_N"/>
</dbReference>
<dbReference type="InterPro" id="IPR036390">
    <property type="entry name" value="WH_DNA-bd_sf"/>
</dbReference>
<evidence type="ECO:0000259" key="1">
    <source>
        <dbReference type="Pfam" id="PF03551"/>
    </source>
</evidence>
<dbReference type="EMBL" id="JAUHQA010000001">
    <property type="protein sequence ID" value="MDN4479919.1"/>
    <property type="molecule type" value="Genomic_DNA"/>
</dbReference>
<organism evidence="3 4">
    <name type="scientific">Demequina muriae</name>
    <dbReference type="NCBI Taxonomy" id="3051664"/>
    <lineage>
        <taxon>Bacteria</taxon>
        <taxon>Bacillati</taxon>
        <taxon>Actinomycetota</taxon>
        <taxon>Actinomycetes</taxon>
        <taxon>Micrococcales</taxon>
        <taxon>Demequinaceae</taxon>
        <taxon>Demequina</taxon>
    </lineage>
</organism>
<evidence type="ECO:0000313" key="4">
    <source>
        <dbReference type="Proteomes" id="UP001172708"/>
    </source>
</evidence>
<dbReference type="Pfam" id="PF03551">
    <property type="entry name" value="PadR"/>
    <property type="match status" value="1"/>
</dbReference>
<proteinExistence type="predicted"/>
<feature type="domain" description="Transcription regulator PadR C-terminal" evidence="2">
    <location>
        <begin position="100"/>
        <end position="179"/>
    </location>
</feature>
<dbReference type="RefSeq" id="WP_301141165.1">
    <property type="nucleotide sequence ID" value="NZ_JAUHQA010000001.1"/>
</dbReference>
<dbReference type="PANTHER" id="PTHR43252">
    <property type="entry name" value="TRANSCRIPTIONAL REGULATOR YQJI"/>
    <property type="match status" value="1"/>
</dbReference>
<dbReference type="PANTHER" id="PTHR43252:SF2">
    <property type="entry name" value="TRANSCRIPTION REGULATOR, PADR-LIKE FAMILY"/>
    <property type="match status" value="1"/>
</dbReference>
<evidence type="ECO:0000259" key="2">
    <source>
        <dbReference type="Pfam" id="PF10400"/>
    </source>
</evidence>
<sequence length="217" mass="24760">MPSPASTTQRALLGLLSIRAWTAYDLTRQMRRALRWAWPRSEANLYREVKRLVPNGFATATEEGTGRRSRTKYAVTDRGREEVSAWLESQPPAPPQVEFEALLRLFLADQGTVDQLRRTIAETRQQILERLEEGVVIAEDYLHAPPFPERAHLNVLFMHFSAGFARLVLSWCDDVEAEIDTWPGTATAVGLTPGTRRMLEETLAYYRTTLDQYNGEH</sequence>
<gene>
    <name evidence="3" type="ORF">QQX02_03155</name>
</gene>
<keyword evidence="4" id="KW-1185">Reference proteome</keyword>
<accession>A0ABT8GEZ7</accession>
<dbReference type="Proteomes" id="UP001172708">
    <property type="component" value="Unassembled WGS sequence"/>
</dbReference>